<organism evidence="1 2">
    <name type="scientific">Zophobas morio</name>
    <dbReference type="NCBI Taxonomy" id="2755281"/>
    <lineage>
        <taxon>Eukaryota</taxon>
        <taxon>Metazoa</taxon>
        <taxon>Ecdysozoa</taxon>
        <taxon>Arthropoda</taxon>
        <taxon>Hexapoda</taxon>
        <taxon>Insecta</taxon>
        <taxon>Pterygota</taxon>
        <taxon>Neoptera</taxon>
        <taxon>Endopterygota</taxon>
        <taxon>Coleoptera</taxon>
        <taxon>Polyphaga</taxon>
        <taxon>Cucujiformia</taxon>
        <taxon>Tenebrionidae</taxon>
        <taxon>Zophobas</taxon>
    </lineage>
</organism>
<name>A0AA38MRW4_9CUCU</name>
<dbReference type="AlphaFoldDB" id="A0AA38MRW4"/>
<dbReference type="Proteomes" id="UP001168821">
    <property type="component" value="Unassembled WGS sequence"/>
</dbReference>
<dbReference type="EMBL" id="JALNTZ010000001">
    <property type="protein sequence ID" value="KAJ3665886.1"/>
    <property type="molecule type" value="Genomic_DNA"/>
</dbReference>
<gene>
    <name evidence="1" type="ORF">Zmor_001351</name>
</gene>
<evidence type="ECO:0000313" key="1">
    <source>
        <dbReference type="EMBL" id="KAJ3665886.1"/>
    </source>
</evidence>
<evidence type="ECO:0000313" key="2">
    <source>
        <dbReference type="Proteomes" id="UP001168821"/>
    </source>
</evidence>
<protein>
    <submittedName>
        <fullName evidence="1">Uncharacterized protein</fullName>
    </submittedName>
</protein>
<reference evidence="1" key="1">
    <citation type="journal article" date="2023" name="G3 (Bethesda)">
        <title>Whole genome assemblies of Zophobas morio and Tenebrio molitor.</title>
        <authorList>
            <person name="Kaur S."/>
            <person name="Stinson S.A."/>
            <person name="diCenzo G.C."/>
        </authorList>
    </citation>
    <scope>NUCLEOTIDE SEQUENCE</scope>
    <source>
        <strain evidence="1">QUZm001</strain>
    </source>
</reference>
<comment type="caution">
    <text evidence="1">The sequence shown here is derived from an EMBL/GenBank/DDBJ whole genome shotgun (WGS) entry which is preliminary data.</text>
</comment>
<proteinExistence type="predicted"/>
<sequence length="108" mass="12225">MNAVSSVFHLSGDSKNYRWSSRPKARATTIHFSLSLFRLPLSVSIKLLSLKLFSSRTTQLSTIASLVSMMSIELRPLSVLKVRVECWSLPLTKFVAFSRSMTGFLDRR</sequence>
<keyword evidence="2" id="KW-1185">Reference proteome</keyword>
<accession>A0AA38MRW4</accession>